<dbReference type="InterPro" id="IPR059000">
    <property type="entry name" value="ATPase_P-type_domA"/>
</dbReference>
<accession>A0A1Y1QXV5</accession>
<dbReference type="Proteomes" id="UP000192491">
    <property type="component" value="Unassembled WGS sequence"/>
</dbReference>
<keyword evidence="1" id="KW-0472">Membrane</keyword>
<dbReference type="Gene3D" id="2.70.150.10">
    <property type="entry name" value="Calcium-transporting ATPase, cytoplasmic transduction domain A"/>
    <property type="match status" value="1"/>
</dbReference>
<dbReference type="AlphaFoldDB" id="A0A1Y1QXV5"/>
<name>A0A1Y1QXV5_9GAMM</name>
<proteinExistence type="predicted"/>
<protein>
    <recommendedName>
        <fullName evidence="2">P-type ATPase A domain-containing protein</fullName>
    </recommendedName>
</protein>
<sequence length="208" mass="23088">MPSSETKVFDDVGELQHYQRTSWYALAFSTSGVWFYPPATLVSIPLLGYNAYNLVKTIRQSDKAERTSPMTIFEVVAVTGTLVTGQPATASVLMLLSFGTRKLLLQAGNITNNVGLTKPFNPRFARVWTLRDGAEIETAVSDLQEGDIIVLHAGETVMVEGKIVEGTGVIRQFSLRKQMKFLHKHTNDKVFPFTQLEAGCLHVQPTNR</sequence>
<feature type="domain" description="P-type ATPase A" evidence="2">
    <location>
        <begin position="126"/>
        <end position="202"/>
    </location>
</feature>
<evidence type="ECO:0000313" key="4">
    <source>
        <dbReference type="Proteomes" id="UP000192491"/>
    </source>
</evidence>
<reference evidence="3 4" key="1">
    <citation type="submission" date="2017-01" db="EMBL/GenBank/DDBJ databases">
        <title>Novel large sulfur bacteria in the metagenomes of groundwater-fed chemosynthetic microbial mats in the Lake Huron basin.</title>
        <authorList>
            <person name="Sharrar A.M."/>
            <person name="Flood B.E."/>
            <person name="Bailey J.V."/>
            <person name="Jones D.S."/>
            <person name="Biddanda B."/>
            <person name="Ruberg S.A."/>
            <person name="Marcus D.N."/>
            <person name="Dick G.J."/>
        </authorList>
    </citation>
    <scope>NUCLEOTIDE SEQUENCE [LARGE SCALE GENOMIC DNA]</scope>
    <source>
        <strain evidence="3">A8</strain>
    </source>
</reference>
<dbReference type="SUPFAM" id="SSF81653">
    <property type="entry name" value="Calcium ATPase, transduction domain A"/>
    <property type="match status" value="1"/>
</dbReference>
<keyword evidence="1" id="KW-1133">Transmembrane helix</keyword>
<feature type="transmembrane region" description="Helical" evidence="1">
    <location>
        <begin position="33"/>
        <end position="52"/>
    </location>
</feature>
<evidence type="ECO:0000259" key="2">
    <source>
        <dbReference type="Pfam" id="PF00122"/>
    </source>
</evidence>
<dbReference type="Pfam" id="PF00122">
    <property type="entry name" value="E1-E2_ATPase"/>
    <property type="match status" value="1"/>
</dbReference>
<feature type="transmembrane region" description="Helical" evidence="1">
    <location>
        <begin position="72"/>
        <end position="96"/>
    </location>
</feature>
<evidence type="ECO:0000256" key="1">
    <source>
        <dbReference type="SAM" id="Phobius"/>
    </source>
</evidence>
<comment type="caution">
    <text evidence="3">The sequence shown here is derived from an EMBL/GenBank/DDBJ whole genome shotgun (WGS) entry which is preliminary data.</text>
</comment>
<evidence type="ECO:0000313" key="3">
    <source>
        <dbReference type="EMBL" id="OQX16348.1"/>
    </source>
</evidence>
<organism evidence="3 4">
    <name type="scientific">Thiothrix lacustris</name>
    <dbReference type="NCBI Taxonomy" id="525917"/>
    <lineage>
        <taxon>Bacteria</taxon>
        <taxon>Pseudomonadati</taxon>
        <taxon>Pseudomonadota</taxon>
        <taxon>Gammaproteobacteria</taxon>
        <taxon>Thiotrichales</taxon>
        <taxon>Thiotrichaceae</taxon>
        <taxon>Thiothrix</taxon>
    </lineage>
</organism>
<keyword evidence="1" id="KW-0812">Transmembrane</keyword>
<gene>
    <name evidence="3" type="ORF">BWK73_03895</name>
</gene>
<dbReference type="EMBL" id="MTEJ01000005">
    <property type="protein sequence ID" value="OQX16348.1"/>
    <property type="molecule type" value="Genomic_DNA"/>
</dbReference>
<dbReference type="InterPro" id="IPR008250">
    <property type="entry name" value="ATPase_P-typ_transduc_dom_A_sf"/>
</dbReference>